<evidence type="ECO:0000256" key="2">
    <source>
        <dbReference type="ARBA" id="ARBA00022777"/>
    </source>
</evidence>
<sequence>MSRLLHTGQIIIDLIMALDTLPVSGGDALAKSARFEAGGGFNVMAAAQRNGLSTWYLGRYGQGPFGDLARQAMLAEGITPTLAPDPDQDTGLCVALTEASAERTFISYIGAEGVLTSDDLARVRVEPHDAVYVSGYSLLHSAKAKPLLHWLLGLAHSVHVSFDPGPLLGDIPAELMHALLPRLNLWTSNRLEAQILTGTQTLAQALLALQERLARDCLKVIRDGAQGCWISDPHGQHALAGFSVQAVDSNGAGDAHTGVLIAALMAGQSPVVAARRANAGAAIAVTRRGPATAPHDHEIDAFMARYADFNL</sequence>
<organism evidence="4 5">
    <name type="scientific">Pseudomonas weihenstephanensis</name>
    <dbReference type="NCBI Taxonomy" id="1608994"/>
    <lineage>
        <taxon>Bacteria</taxon>
        <taxon>Pseudomonadati</taxon>
        <taxon>Pseudomonadota</taxon>
        <taxon>Gammaproteobacteria</taxon>
        <taxon>Pseudomonadales</taxon>
        <taxon>Pseudomonadaceae</taxon>
        <taxon>Pseudomonas</taxon>
    </lineage>
</organism>
<dbReference type="PANTHER" id="PTHR10584:SF166">
    <property type="entry name" value="RIBOKINASE"/>
    <property type="match status" value="1"/>
</dbReference>
<feature type="domain" description="Carbohydrate kinase PfkB" evidence="3">
    <location>
        <begin position="3"/>
        <end position="292"/>
    </location>
</feature>
<dbReference type="RefSeq" id="WP_048366112.1">
    <property type="nucleotide sequence ID" value="NZ_JYLF01000011.1"/>
</dbReference>
<dbReference type="OrthoDB" id="8578462at2"/>
<dbReference type="GO" id="GO:0016301">
    <property type="term" value="F:kinase activity"/>
    <property type="evidence" value="ECO:0007669"/>
    <property type="project" value="UniProtKB-KW"/>
</dbReference>
<dbReference type="Proteomes" id="UP000036325">
    <property type="component" value="Unassembled WGS sequence"/>
</dbReference>
<evidence type="ECO:0000256" key="1">
    <source>
        <dbReference type="ARBA" id="ARBA00022679"/>
    </source>
</evidence>
<evidence type="ECO:0000313" key="4">
    <source>
        <dbReference type="EMBL" id="KMN11996.1"/>
    </source>
</evidence>
<protein>
    <submittedName>
        <fullName evidence="4">Sugar kinase</fullName>
    </submittedName>
</protein>
<dbReference type="Gene3D" id="3.40.1190.20">
    <property type="match status" value="1"/>
</dbReference>
<name>A0A0J6LCA8_9PSED</name>
<dbReference type="GO" id="GO:0005829">
    <property type="term" value="C:cytosol"/>
    <property type="evidence" value="ECO:0007669"/>
    <property type="project" value="TreeGrafter"/>
</dbReference>
<dbReference type="EMBL" id="JYLF01000011">
    <property type="protein sequence ID" value="KMN11996.1"/>
    <property type="molecule type" value="Genomic_DNA"/>
</dbReference>
<dbReference type="PATRIC" id="fig|1608994.3.peg.220"/>
<dbReference type="Pfam" id="PF00294">
    <property type="entry name" value="PfkB"/>
    <property type="match status" value="1"/>
</dbReference>
<evidence type="ECO:0000259" key="3">
    <source>
        <dbReference type="Pfam" id="PF00294"/>
    </source>
</evidence>
<accession>A0A0J6LCA8</accession>
<reference evidence="4 5" key="1">
    <citation type="submission" date="2015-02" db="EMBL/GenBank/DDBJ databases">
        <title>Pseudomonas helleri sp. nov. and Pseudomonas weihenstephanensis sp. nov., isolated from raw cows milk.</title>
        <authorList>
            <person name="von Neubeck M."/>
            <person name="Huptas C."/>
            <person name="Wenning M."/>
            <person name="Scherer S."/>
        </authorList>
    </citation>
    <scope>NUCLEOTIDE SEQUENCE [LARGE SCALE GENOMIC DNA]</scope>
    <source>
        <strain evidence="4 5">DSM 29166</strain>
    </source>
</reference>
<dbReference type="InterPro" id="IPR011611">
    <property type="entry name" value="PfkB_dom"/>
</dbReference>
<gene>
    <name evidence="4" type="ORF">TU86_20320</name>
</gene>
<keyword evidence="2 4" id="KW-0418">Kinase</keyword>
<dbReference type="InterPro" id="IPR029056">
    <property type="entry name" value="Ribokinase-like"/>
</dbReference>
<dbReference type="AlphaFoldDB" id="A0A0J6LCA8"/>
<dbReference type="SUPFAM" id="SSF53613">
    <property type="entry name" value="Ribokinase-like"/>
    <property type="match status" value="1"/>
</dbReference>
<dbReference type="PANTHER" id="PTHR10584">
    <property type="entry name" value="SUGAR KINASE"/>
    <property type="match status" value="1"/>
</dbReference>
<comment type="caution">
    <text evidence="4">The sequence shown here is derived from an EMBL/GenBank/DDBJ whole genome shotgun (WGS) entry which is preliminary data.</text>
</comment>
<proteinExistence type="predicted"/>
<evidence type="ECO:0000313" key="5">
    <source>
        <dbReference type="Proteomes" id="UP000036325"/>
    </source>
</evidence>
<keyword evidence="1" id="KW-0808">Transferase</keyword>
<dbReference type="STRING" id="1608994.TU86_20320"/>